<proteinExistence type="predicted"/>
<reference evidence="1 2" key="1">
    <citation type="submission" date="2018-03" db="EMBL/GenBank/DDBJ databases">
        <title>Comparative analysis of microorganisms from saline springs in Andes Mountain Range, Colombia.</title>
        <authorList>
            <person name="Rubin E."/>
        </authorList>
    </citation>
    <scope>NUCLEOTIDE SEQUENCE [LARGE SCALE GENOMIC DNA]</scope>
    <source>
        <strain evidence="1 2">USBA 854</strain>
    </source>
</reference>
<gene>
    <name evidence="1" type="ORF">BCL64_102109</name>
</gene>
<keyword evidence="2" id="KW-1185">Reference proteome</keyword>
<comment type="caution">
    <text evidence="1">The sequence shown here is derived from an EMBL/GenBank/DDBJ whole genome shotgun (WGS) entry which is preliminary data.</text>
</comment>
<accession>A0A2T0VRI4</accession>
<protein>
    <submittedName>
        <fullName evidence="1">Thermostable hemolysin</fullName>
    </submittedName>
</protein>
<dbReference type="RefSeq" id="WP_106229450.1">
    <property type="nucleotide sequence ID" value="NZ_PVTM01000002.1"/>
</dbReference>
<organism evidence="1 2">
    <name type="scientific">Halomonas ventosae</name>
    <dbReference type="NCBI Taxonomy" id="229007"/>
    <lineage>
        <taxon>Bacteria</taxon>
        <taxon>Pseudomonadati</taxon>
        <taxon>Pseudomonadota</taxon>
        <taxon>Gammaproteobacteria</taxon>
        <taxon>Oceanospirillales</taxon>
        <taxon>Halomonadaceae</taxon>
        <taxon>Halomonas</taxon>
    </lineage>
</organism>
<dbReference type="AlphaFoldDB" id="A0A2T0VRI4"/>
<name>A0A2T0VRI4_9GAMM</name>
<dbReference type="InterPro" id="IPR022050">
    <property type="entry name" value="T_hemolysin"/>
</dbReference>
<evidence type="ECO:0000313" key="1">
    <source>
        <dbReference type="EMBL" id="PRY73030.1"/>
    </source>
</evidence>
<dbReference type="Proteomes" id="UP000239896">
    <property type="component" value="Unassembled WGS sequence"/>
</dbReference>
<dbReference type="Pfam" id="PF12261">
    <property type="entry name" value="T_hemolysin"/>
    <property type="match status" value="1"/>
</dbReference>
<sequence length="227" mass="25230">MPPLDPVRAPCRPPPAALPAVMAAAPPLEWREGGGWQERRRLERLVRRCFAIEHGARITHFLPRLFGLWRGQVPLAAVGAALASAGPLFQERYLDEPAEAFLSRHLGRPVAREAIAEIGNLASLRRGLQRRLFVPLIDQLVAEGLDWVMFTATPTVANGIQRLGIELHPLQLADPARLGEEQAGWGHYYEHHPRVMAGDLRLAHGVLTERGLLDTRRTREAGHAPLR</sequence>
<dbReference type="EMBL" id="PVTM01000002">
    <property type="protein sequence ID" value="PRY73030.1"/>
    <property type="molecule type" value="Genomic_DNA"/>
</dbReference>
<evidence type="ECO:0000313" key="2">
    <source>
        <dbReference type="Proteomes" id="UP000239896"/>
    </source>
</evidence>